<dbReference type="GO" id="GO:0051287">
    <property type="term" value="F:NAD binding"/>
    <property type="evidence" value="ECO:0007669"/>
    <property type="project" value="InterPro"/>
</dbReference>
<dbReference type="Pfam" id="PF01118">
    <property type="entry name" value="Semialdhyde_dh"/>
    <property type="match status" value="1"/>
</dbReference>
<dbReference type="PROSITE" id="PS01224">
    <property type="entry name" value="ARGC"/>
    <property type="match status" value="1"/>
</dbReference>
<keyword evidence="3 6" id="KW-0028">Amino-acid biosynthesis</keyword>
<feature type="domain" description="Semialdehyde dehydrogenase NAD-binding" evidence="8">
    <location>
        <begin position="4"/>
        <end position="106"/>
    </location>
</feature>
<dbReference type="AlphaFoldDB" id="A0A8J6PKS4"/>
<dbReference type="InterPro" id="IPR058924">
    <property type="entry name" value="AGPR_dimerisation_dom"/>
</dbReference>
<sequence>MKPKIFIDGEHGTTGLQIRTRLAARDDLAVLSIPESERRNKDKRAELLHEADIAILCLPDDASKESVAILEGDNSTRIIDTSTAHRTHADWAYGFAEMDAAQRERIAKARLVANPGCYPTGAIGLIRPLVAAGILPSDYPVTVNAVSGYTGGGKQMIAQMEDASNPEHIAAPHFLYGLPLTHKHVGEMQTHGLLAKRPIFSPSVGRFAQGMIVQVPLHLSDLNGSPTLQDLHAALLQHYAGQDIVEVVALADSARLARLDPTELNDTDRMKLFVFGTEGKGQANLVALLDNLGKGASGAAVQNMDLMLGATH</sequence>
<evidence type="ECO:0000256" key="4">
    <source>
        <dbReference type="ARBA" id="ARBA00022857"/>
    </source>
</evidence>
<dbReference type="Gene3D" id="3.40.50.720">
    <property type="entry name" value="NAD(P)-binding Rossmann-like Domain"/>
    <property type="match status" value="1"/>
</dbReference>
<comment type="function">
    <text evidence="6">Catalyzes the NADPH-dependent reduction of N-acetyl-5-glutamyl phosphate to yield N-acetyl-L-glutamate 5-semialdehyde.</text>
</comment>
<dbReference type="SMART" id="SM00859">
    <property type="entry name" value="Semialdhyde_dh"/>
    <property type="match status" value="1"/>
</dbReference>
<evidence type="ECO:0000313" key="10">
    <source>
        <dbReference type="Proteomes" id="UP000643405"/>
    </source>
</evidence>
<evidence type="ECO:0000256" key="2">
    <source>
        <dbReference type="ARBA" id="ARBA00022571"/>
    </source>
</evidence>
<dbReference type="GO" id="GO:0005737">
    <property type="term" value="C:cytoplasm"/>
    <property type="evidence" value="ECO:0007669"/>
    <property type="project" value="UniProtKB-SubCell"/>
</dbReference>
<dbReference type="NCBIfam" id="TIGR01851">
    <property type="entry name" value="argC_other"/>
    <property type="match status" value="1"/>
</dbReference>
<keyword evidence="1 6" id="KW-0963">Cytoplasm</keyword>
<dbReference type="EC" id="1.2.1.38" evidence="6"/>
<dbReference type="InterPro" id="IPR050085">
    <property type="entry name" value="AGPR"/>
</dbReference>
<comment type="catalytic activity">
    <reaction evidence="6">
        <text>N-acetyl-L-glutamate 5-semialdehyde + phosphate + NADP(+) = N-acetyl-L-glutamyl 5-phosphate + NADPH + H(+)</text>
        <dbReference type="Rhea" id="RHEA:21588"/>
        <dbReference type="ChEBI" id="CHEBI:15378"/>
        <dbReference type="ChEBI" id="CHEBI:29123"/>
        <dbReference type="ChEBI" id="CHEBI:43474"/>
        <dbReference type="ChEBI" id="CHEBI:57783"/>
        <dbReference type="ChEBI" id="CHEBI:57936"/>
        <dbReference type="ChEBI" id="CHEBI:58349"/>
        <dbReference type="EC" id="1.2.1.38"/>
    </reaction>
</comment>
<dbReference type="InterPro" id="IPR000534">
    <property type="entry name" value="Semialdehyde_DH_NAD-bd"/>
</dbReference>
<organism evidence="9 10">
    <name type="scientific">Oryzicola mucosus</name>
    <dbReference type="NCBI Taxonomy" id="2767425"/>
    <lineage>
        <taxon>Bacteria</taxon>
        <taxon>Pseudomonadati</taxon>
        <taxon>Pseudomonadota</taxon>
        <taxon>Alphaproteobacteria</taxon>
        <taxon>Hyphomicrobiales</taxon>
        <taxon>Phyllobacteriaceae</taxon>
        <taxon>Oryzicola</taxon>
    </lineage>
</organism>
<protein>
    <recommendedName>
        <fullName evidence="6">N-acetyl-gamma-glutamyl-phosphate reductase</fullName>
        <shortName evidence="6">AGPR</shortName>
        <ecNumber evidence="6">1.2.1.38</ecNumber>
    </recommendedName>
    <alternativeName>
        <fullName evidence="6">N-acetyl-glutamate semialdehyde dehydrogenase</fullName>
        <shortName evidence="6">NAGSA dehydrogenase</shortName>
    </alternativeName>
</protein>
<dbReference type="Pfam" id="PF22698">
    <property type="entry name" value="Semialdhyde_dhC_1"/>
    <property type="match status" value="1"/>
</dbReference>
<feature type="active site" evidence="6 7">
    <location>
        <position position="117"/>
    </location>
</feature>
<dbReference type="InterPro" id="IPR036291">
    <property type="entry name" value="NAD(P)-bd_dom_sf"/>
</dbReference>
<gene>
    <name evidence="6 9" type="primary">argC</name>
    <name evidence="9" type="ORF">ICI42_18720</name>
</gene>
<dbReference type="EMBL" id="JACVVX010000006">
    <property type="protein sequence ID" value="MBD0416689.1"/>
    <property type="molecule type" value="Genomic_DNA"/>
</dbReference>
<reference evidence="9" key="1">
    <citation type="submission" date="2020-09" db="EMBL/GenBank/DDBJ databases">
        <title>Genome seq and assembly of Tianweitania sp.</title>
        <authorList>
            <person name="Chhetri G."/>
        </authorList>
    </citation>
    <scope>NUCLEOTIDE SEQUENCE</scope>
    <source>
        <strain evidence="9">Rool2</strain>
    </source>
</reference>
<dbReference type="InterPro" id="IPR010136">
    <property type="entry name" value="AGPR_type-2"/>
</dbReference>
<keyword evidence="4 6" id="KW-0521">NADP</keyword>
<evidence type="ECO:0000313" key="9">
    <source>
        <dbReference type="EMBL" id="MBD0416689.1"/>
    </source>
</evidence>
<dbReference type="CDD" id="cd23935">
    <property type="entry name" value="AGPR_2_C"/>
    <property type="match status" value="1"/>
</dbReference>
<comment type="caution">
    <text evidence="9">The sequence shown here is derived from an EMBL/GenBank/DDBJ whole genome shotgun (WGS) entry which is preliminary data.</text>
</comment>
<dbReference type="GO" id="GO:0003942">
    <property type="term" value="F:N-acetyl-gamma-glutamyl-phosphate reductase activity"/>
    <property type="evidence" value="ECO:0007669"/>
    <property type="project" value="UniProtKB-UniRule"/>
</dbReference>
<keyword evidence="5 6" id="KW-0560">Oxidoreductase</keyword>
<evidence type="ECO:0000256" key="1">
    <source>
        <dbReference type="ARBA" id="ARBA00022490"/>
    </source>
</evidence>
<dbReference type="Gene3D" id="3.30.360.10">
    <property type="entry name" value="Dihydrodipicolinate Reductase, domain 2"/>
    <property type="match status" value="1"/>
</dbReference>
<comment type="subcellular location">
    <subcellularLocation>
        <location evidence="6">Cytoplasm</location>
    </subcellularLocation>
</comment>
<keyword evidence="2 6" id="KW-0055">Arginine biosynthesis</keyword>
<keyword evidence="10" id="KW-1185">Reference proteome</keyword>
<comment type="pathway">
    <text evidence="6">Amino-acid biosynthesis; L-arginine biosynthesis; N(2)-acetyl-L-ornithine from L-glutamate: step 3/4.</text>
</comment>
<evidence type="ECO:0000256" key="3">
    <source>
        <dbReference type="ARBA" id="ARBA00022605"/>
    </source>
</evidence>
<dbReference type="GO" id="GO:0006526">
    <property type="term" value="P:L-arginine biosynthetic process"/>
    <property type="evidence" value="ECO:0007669"/>
    <property type="project" value="UniProtKB-UniRule"/>
</dbReference>
<evidence type="ECO:0000256" key="6">
    <source>
        <dbReference type="HAMAP-Rule" id="MF_01110"/>
    </source>
</evidence>
<dbReference type="SUPFAM" id="SSF55347">
    <property type="entry name" value="Glyceraldehyde-3-phosphate dehydrogenase-like, C-terminal domain"/>
    <property type="match status" value="1"/>
</dbReference>
<dbReference type="InterPro" id="IPR023013">
    <property type="entry name" value="AGPR_AS"/>
</dbReference>
<accession>A0A8J6PKS4</accession>
<comment type="similarity">
    <text evidence="6">Belongs to the NAGSA dehydrogenase family. Type 2 subfamily.</text>
</comment>
<dbReference type="RefSeq" id="WP_188166123.1">
    <property type="nucleotide sequence ID" value="NZ_JACVVX010000006.1"/>
</dbReference>
<dbReference type="SUPFAM" id="SSF51735">
    <property type="entry name" value="NAD(P)-binding Rossmann-fold domains"/>
    <property type="match status" value="1"/>
</dbReference>
<proteinExistence type="inferred from homology"/>
<evidence type="ECO:0000256" key="5">
    <source>
        <dbReference type="ARBA" id="ARBA00023002"/>
    </source>
</evidence>
<name>A0A8J6PKS4_9HYPH</name>
<dbReference type="PANTHER" id="PTHR32338">
    <property type="entry name" value="N-ACETYL-GAMMA-GLUTAMYL-PHOSPHATE REDUCTASE, CHLOROPLASTIC-RELATED-RELATED"/>
    <property type="match status" value="1"/>
</dbReference>
<dbReference type="UniPathway" id="UPA00068">
    <property type="reaction ID" value="UER00108"/>
</dbReference>
<dbReference type="CDD" id="cd17896">
    <property type="entry name" value="AGPR_2_N"/>
    <property type="match status" value="1"/>
</dbReference>
<dbReference type="PANTHER" id="PTHR32338:SF10">
    <property type="entry name" value="N-ACETYL-GAMMA-GLUTAMYL-PHOSPHATE REDUCTASE, CHLOROPLASTIC-RELATED"/>
    <property type="match status" value="1"/>
</dbReference>
<dbReference type="Proteomes" id="UP000643405">
    <property type="component" value="Unassembled WGS sequence"/>
</dbReference>
<evidence type="ECO:0000259" key="8">
    <source>
        <dbReference type="SMART" id="SM00859"/>
    </source>
</evidence>
<dbReference type="HAMAP" id="MF_01110">
    <property type="entry name" value="ArgC_type2"/>
    <property type="match status" value="1"/>
</dbReference>
<evidence type="ECO:0000256" key="7">
    <source>
        <dbReference type="PROSITE-ProRule" id="PRU10010"/>
    </source>
</evidence>